<dbReference type="AlphaFoldDB" id="A0A367W9D9"/>
<dbReference type="PANTHER" id="PTHR32182">
    <property type="entry name" value="DNA REPLICATION AND REPAIR PROTEIN RECF"/>
    <property type="match status" value="1"/>
</dbReference>
<feature type="coiled-coil region" evidence="1">
    <location>
        <begin position="306"/>
        <end position="333"/>
    </location>
</feature>
<dbReference type="GO" id="GO:0006302">
    <property type="term" value="P:double-strand break repair"/>
    <property type="evidence" value="ECO:0007669"/>
    <property type="project" value="TreeGrafter"/>
</dbReference>
<dbReference type="PANTHER" id="PTHR32182:SF22">
    <property type="entry name" value="ATP-DEPENDENT ENDONUCLEASE, OLD FAMILY-RELATED"/>
    <property type="match status" value="1"/>
</dbReference>
<dbReference type="SUPFAM" id="SSF52540">
    <property type="entry name" value="P-loop containing nucleoside triphosphate hydrolases"/>
    <property type="match status" value="1"/>
</dbReference>
<dbReference type="EMBL" id="JPWF01000006">
    <property type="protein sequence ID" value="RCK37162.1"/>
    <property type="molecule type" value="Genomic_DNA"/>
</dbReference>
<proteinExistence type="predicted"/>
<evidence type="ECO:0000259" key="2">
    <source>
        <dbReference type="Pfam" id="PF13166"/>
    </source>
</evidence>
<feature type="coiled-coil region" evidence="1">
    <location>
        <begin position="439"/>
        <end position="473"/>
    </location>
</feature>
<dbReference type="OrthoDB" id="9789562at2"/>
<dbReference type="GO" id="GO:0000731">
    <property type="term" value="P:DNA synthesis involved in DNA repair"/>
    <property type="evidence" value="ECO:0007669"/>
    <property type="project" value="TreeGrafter"/>
</dbReference>
<gene>
    <name evidence="3" type="ORF">TH19_11500</name>
</gene>
<name>A0A367W9D9_9PROT</name>
<accession>A0A367W9D9</accession>
<dbReference type="RefSeq" id="WP_114102416.1">
    <property type="nucleotide sequence ID" value="NZ_JPWF01000006.1"/>
</dbReference>
<evidence type="ECO:0000313" key="3">
    <source>
        <dbReference type="EMBL" id="RCK37162.1"/>
    </source>
</evidence>
<organism evidence="3 4">
    <name type="scientific">Thalassospira profundimaris</name>
    <dbReference type="NCBI Taxonomy" id="502049"/>
    <lineage>
        <taxon>Bacteria</taxon>
        <taxon>Pseudomonadati</taxon>
        <taxon>Pseudomonadota</taxon>
        <taxon>Alphaproteobacteria</taxon>
        <taxon>Rhodospirillales</taxon>
        <taxon>Thalassospiraceae</taxon>
        <taxon>Thalassospira</taxon>
    </lineage>
</organism>
<evidence type="ECO:0000256" key="1">
    <source>
        <dbReference type="SAM" id="Coils"/>
    </source>
</evidence>
<reference evidence="3 4" key="1">
    <citation type="submission" date="2014-07" db="EMBL/GenBank/DDBJ databases">
        <title>Draft genome sequence of Thalassospira profundimaris 35.</title>
        <authorList>
            <person name="Lai Q."/>
            <person name="Shao Z."/>
        </authorList>
    </citation>
    <scope>NUCLEOTIDE SEQUENCE [LARGE SCALE GENOMIC DNA]</scope>
    <source>
        <strain evidence="3 4">35</strain>
    </source>
</reference>
<dbReference type="InterPro" id="IPR027417">
    <property type="entry name" value="P-loop_NTPase"/>
</dbReference>
<sequence length="765" mass="86148">MVNSITNLKSMTDVGIFSNRTAKSPSLDFRRYNLIYGFNGSGKTTLSRLFANLELGKKQENFPEPSSYELTLSDNSVVKFPDDLDVLKGCLLVFNEDYIARNMQWSAGHANPVFLIGEDQGDAAAELRLVEQEILEKNTLKTIAETAEKAADKAFSQFKRDRAKMTASRLYLGNRKYEAPTFAKDYDRWKAESIIELSDDQLLAAEESLRARDPLLEKRPLEFDAKSVEAAYQFISNMCSQSLSKVALDEVEKFPDMLLWLKHGHQFHEFNDIKSCLFCGNEISTERKNLLASAFDSKFDEFVEKLGKTSGRLQNVSERLKNLEENVPETASLAPELRNDFKGIRESLFQEIHKVRTYLDSLNKVLIQKQKSPATPSDMSVVAVHADVETAANKLAEAIAMANAIIANHNAIAGDSEKHKEKSELAIRKHFIAGCSKEYESLFNELEESKLNSKALTEELEKLTSTAAQAKQKIKEHGPAANVINKLIASYLGHDELKVHPVEDGYEFHRHGKSIRGMPSEGEKTAIAISYFLSSISSDGKKIKDLIIVIDDPVSSLDSKALNYACSLILGHLQDAKQLIVLTHNLQCMNEFRKAWKSKAKSDSPTATLLFIDVTVPDGESRRFSSIGKMSRLLRDYDSEYHFLFSHILKFSENPNAHDDHGYMLPNVLRRVLDVFMAFKAPGVFGLKQQIDFVCKEYQGLDRDRLLALDRLSQVESHSDNLDDLLTFSSMTVEETRNAANALLGMMEQVDERHLSRLKRLCRGG</sequence>
<keyword evidence="1" id="KW-0175">Coiled coil</keyword>
<dbReference type="Proteomes" id="UP000253226">
    <property type="component" value="Unassembled WGS sequence"/>
</dbReference>
<evidence type="ECO:0000313" key="4">
    <source>
        <dbReference type="Proteomes" id="UP000253226"/>
    </source>
</evidence>
<feature type="domain" description="Protein CR006 P-loop" evidence="2">
    <location>
        <begin position="14"/>
        <end position="744"/>
    </location>
</feature>
<dbReference type="InterPro" id="IPR026866">
    <property type="entry name" value="CR006_AAA"/>
</dbReference>
<protein>
    <submittedName>
        <fullName evidence="3">Metallophosphoesterase</fullName>
    </submittedName>
</protein>
<dbReference type="Gene3D" id="3.40.50.300">
    <property type="entry name" value="P-loop containing nucleotide triphosphate hydrolases"/>
    <property type="match status" value="1"/>
</dbReference>
<comment type="caution">
    <text evidence="3">The sequence shown here is derived from an EMBL/GenBank/DDBJ whole genome shotgun (WGS) entry which is preliminary data.</text>
</comment>
<dbReference type="Pfam" id="PF13166">
    <property type="entry name" value="AAA_13"/>
    <property type="match status" value="1"/>
</dbReference>